<protein>
    <submittedName>
        <fullName evidence="6">CBS domain-containing protein</fullName>
    </submittedName>
</protein>
<evidence type="ECO:0000313" key="7">
    <source>
        <dbReference type="Proteomes" id="UP000321776"/>
    </source>
</evidence>
<reference evidence="6" key="2">
    <citation type="submission" date="2019-08" db="EMBL/GenBank/DDBJ databases">
        <authorList>
            <person name="Im W.-T."/>
        </authorList>
    </citation>
    <scope>NUCLEOTIDE SEQUENCE</scope>
    <source>
        <strain evidence="6">NF 2-5-3</strain>
    </source>
</reference>
<feature type="domain" description="BON" evidence="3">
    <location>
        <begin position="159"/>
        <end position="226"/>
    </location>
</feature>
<dbReference type="CDD" id="cd04586">
    <property type="entry name" value="CBS_pair_BON_assoc"/>
    <property type="match status" value="1"/>
</dbReference>
<dbReference type="Proteomes" id="UP001481677">
    <property type="component" value="Unassembled WGS sequence"/>
</dbReference>
<dbReference type="InterPro" id="IPR046342">
    <property type="entry name" value="CBS_dom_sf"/>
</dbReference>
<dbReference type="AlphaFoldDB" id="A0A5C6VFE4"/>
<dbReference type="InterPro" id="IPR007055">
    <property type="entry name" value="BON_dom"/>
</dbReference>
<keyword evidence="1 2" id="KW-0129">CBS domain</keyword>
<dbReference type="PROSITE" id="PS50914">
    <property type="entry name" value="BON"/>
    <property type="match status" value="1"/>
</dbReference>
<sequence>MWARDVMTTSVIFATPEMSVLEVARLLVEHSVSAVPVTTADGKLIGIVSEGDLVHRGEIGTGGRRRSWWLEFLASSRELAGEYVKEHAQTVKDLMTVDVVTVNEDTPLSEVASLLERHRIKRVPVLEGGKVTGLVSRADLVRALASSTHDNKQEPVVRADEEIREAILNAMSGQRWALSRGQVIVNEGEVHLWGVILSEEERKAACIAAQGVPGVKQVISHLDYPVVLPSM</sequence>
<feature type="domain" description="CBS" evidence="4">
    <location>
        <begin position="95"/>
        <end position="151"/>
    </location>
</feature>
<dbReference type="PANTHER" id="PTHR43080:SF26">
    <property type="entry name" value="REGULATORY PROTEIN"/>
    <property type="match status" value="1"/>
</dbReference>
<dbReference type="Pfam" id="PF04972">
    <property type="entry name" value="BON"/>
    <property type="match status" value="1"/>
</dbReference>
<keyword evidence="8" id="KW-1185">Reference proteome</keyword>
<evidence type="ECO:0000259" key="3">
    <source>
        <dbReference type="PROSITE" id="PS50914"/>
    </source>
</evidence>
<feature type="domain" description="CBS" evidence="4">
    <location>
        <begin position="7"/>
        <end position="67"/>
    </location>
</feature>
<reference evidence="6 7" key="1">
    <citation type="journal article" date="2018" name="Int. J. Syst. Evol. Microbiol.">
        <title>Paraburkholderia azotifigens sp. nov., a nitrogen-fixing bacterium isolated from paddy soil.</title>
        <authorList>
            <person name="Choi G.M."/>
            <person name="Im W.T."/>
        </authorList>
    </citation>
    <scope>NUCLEOTIDE SEQUENCE [LARGE SCALE GENOMIC DNA]</scope>
    <source>
        <strain evidence="6 7">NF 2-5-3</strain>
    </source>
</reference>
<dbReference type="PIRSF" id="PIRSF036990">
    <property type="entry name" value="UCP036990_CBS_BON"/>
    <property type="match status" value="1"/>
</dbReference>
<dbReference type="PANTHER" id="PTHR43080">
    <property type="entry name" value="CBS DOMAIN-CONTAINING PROTEIN CBSX3, MITOCHONDRIAL"/>
    <property type="match status" value="1"/>
</dbReference>
<accession>A0A5C6VFE4</accession>
<evidence type="ECO:0000313" key="6">
    <source>
        <dbReference type="EMBL" id="TXC84102.1"/>
    </source>
</evidence>
<dbReference type="InterPro" id="IPR000644">
    <property type="entry name" value="CBS_dom"/>
</dbReference>
<dbReference type="EMBL" id="VOQS01000003">
    <property type="protein sequence ID" value="TXC84102.1"/>
    <property type="molecule type" value="Genomic_DNA"/>
</dbReference>
<organism evidence="6 7">
    <name type="scientific">Paraburkholderia azotifigens</name>
    <dbReference type="NCBI Taxonomy" id="2057004"/>
    <lineage>
        <taxon>Bacteria</taxon>
        <taxon>Pseudomonadati</taxon>
        <taxon>Pseudomonadota</taxon>
        <taxon>Betaproteobacteria</taxon>
        <taxon>Burkholderiales</taxon>
        <taxon>Burkholderiaceae</taxon>
        <taxon>Paraburkholderia</taxon>
    </lineage>
</organism>
<dbReference type="Gene3D" id="3.30.1340.30">
    <property type="match status" value="1"/>
</dbReference>
<dbReference type="Gene3D" id="3.10.580.10">
    <property type="entry name" value="CBS-domain"/>
    <property type="match status" value="1"/>
</dbReference>
<evidence type="ECO:0000313" key="8">
    <source>
        <dbReference type="Proteomes" id="UP001481677"/>
    </source>
</evidence>
<evidence type="ECO:0000313" key="5">
    <source>
        <dbReference type="EMBL" id="MEM5339746.1"/>
    </source>
</evidence>
<dbReference type="SUPFAM" id="SSF54631">
    <property type="entry name" value="CBS-domain pair"/>
    <property type="match status" value="1"/>
</dbReference>
<dbReference type="InterPro" id="IPR051257">
    <property type="entry name" value="Diverse_CBS-Domain"/>
</dbReference>
<dbReference type="PROSITE" id="PS51371">
    <property type="entry name" value="CBS"/>
    <property type="match status" value="2"/>
</dbReference>
<evidence type="ECO:0000256" key="1">
    <source>
        <dbReference type="ARBA" id="ARBA00023122"/>
    </source>
</evidence>
<dbReference type="EMBL" id="JAZHGA010000005">
    <property type="protein sequence ID" value="MEM5339746.1"/>
    <property type="molecule type" value="Genomic_DNA"/>
</dbReference>
<comment type="caution">
    <text evidence="6">The sequence shown here is derived from an EMBL/GenBank/DDBJ whole genome shotgun (WGS) entry which is preliminary data.</text>
</comment>
<evidence type="ECO:0000256" key="2">
    <source>
        <dbReference type="PROSITE-ProRule" id="PRU00703"/>
    </source>
</evidence>
<name>A0A5C6VFE4_9BURK</name>
<gene>
    <name evidence="6" type="ORF">FRZ40_27710</name>
    <name evidence="5" type="ORF">V4C56_08905</name>
</gene>
<evidence type="ECO:0000259" key="4">
    <source>
        <dbReference type="PROSITE" id="PS51371"/>
    </source>
</evidence>
<dbReference type="Proteomes" id="UP000321776">
    <property type="component" value="Unassembled WGS sequence"/>
</dbReference>
<dbReference type="Pfam" id="PF00571">
    <property type="entry name" value="CBS"/>
    <property type="match status" value="2"/>
</dbReference>
<reference evidence="5 8" key="3">
    <citation type="submission" date="2024-01" db="EMBL/GenBank/DDBJ databases">
        <title>The diversity of rhizobia nodulating Mimosa spp. in eleven states of Brazil covering several biomes is determined by host plant, location, and edaphic factors.</title>
        <authorList>
            <person name="Rouws L."/>
            <person name="Barauna A."/>
            <person name="Beukes C."/>
            <person name="De Faria S.M."/>
            <person name="Gross E."/>
            <person name="Dos Reis Junior F.B."/>
            <person name="Simon M."/>
            <person name="Maluk M."/>
            <person name="Odee D.W."/>
            <person name="Kenicer G."/>
            <person name="Young J.P.W."/>
            <person name="Reis V.M."/>
            <person name="Zilli J."/>
            <person name="James E.K."/>
        </authorList>
    </citation>
    <scope>NUCLEOTIDE SEQUENCE [LARGE SCALE GENOMIC DNA]</scope>
    <source>
        <strain evidence="5 8">JPY530</strain>
    </source>
</reference>
<dbReference type="SMART" id="SM00116">
    <property type="entry name" value="CBS"/>
    <property type="match status" value="2"/>
</dbReference>
<proteinExistence type="predicted"/>
<dbReference type="RefSeq" id="WP_147236242.1">
    <property type="nucleotide sequence ID" value="NZ_JAZHFZ010000013.1"/>
</dbReference>
<dbReference type="InterPro" id="IPR017080">
    <property type="entry name" value="UCP036990_CBS_BON"/>
</dbReference>